<keyword evidence="7" id="KW-1185">Reference proteome</keyword>
<dbReference type="InterPro" id="IPR008011">
    <property type="entry name" value="Complex1_LYR_dom"/>
</dbReference>
<feature type="domain" description="Complex 1 LYR protein" evidence="5">
    <location>
        <begin position="9"/>
        <end position="68"/>
    </location>
</feature>
<sequence>MARLSGMQKQVLSLYRSYLRAARSKPAESRKDIELFVGAEFRKNARLDKKDFQSIEFLMRRGHKQLEMLKDRDVSGFSYMAPK</sequence>
<dbReference type="EMBL" id="CM026421">
    <property type="protein sequence ID" value="KAG0592805.1"/>
    <property type="molecule type" value="Genomic_DNA"/>
</dbReference>
<evidence type="ECO:0000256" key="4">
    <source>
        <dbReference type="ARBA" id="ARBA00025715"/>
    </source>
</evidence>
<dbReference type="Proteomes" id="UP000822688">
    <property type="component" value="Chromosome 1"/>
</dbReference>
<comment type="similarity">
    <text evidence="4">Belongs to the complex I LYR family. SDHAF1 subfamily.</text>
</comment>
<dbReference type="PANTHER" id="PTHR13675">
    <property type="entry name" value="LYR MOTIF-CONTAINING PROTEIN 2"/>
    <property type="match status" value="1"/>
</dbReference>
<evidence type="ECO:0000256" key="1">
    <source>
        <dbReference type="ARBA" id="ARBA00004305"/>
    </source>
</evidence>
<keyword evidence="3" id="KW-0143">Chaperone</keyword>
<proteinExistence type="inferred from homology"/>
<dbReference type="Pfam" id="PF05347">
    <property type="entry name" value="Complex1_LYR"/>
    <property type="match status" value="1"/>
</dbReference>
<evidence type="ECO:0000259" key="5">
    <source>
        <dbReference type="Pfam" id="PF05347"/>
    </source>
</evidence>
<organism evidence="6 7">
    <name type="scientific">Ceratodon purpureus</name>
    <name type="common">Fire moss</name>
    <name type="synonym">Dicranum purpureum</name>
    <dbReference type="NCBI Taxonomy" id="3225"/>
    <lineage>
        <taxon>Eukaryota</taxon>
        <taxon>Viridiplantae</taxon>
        <taxon>Streptophyta</taxon>
        <taxon>Embryophyta</taxon>
        <taxon>Bryophyta</taxon>
        <taxon>Bryophytina</taxon>
        <taxon>Bryopsida</taxon>
        <taxon>Dicranidae</taxon>
        <taxon>Pseudoditrichales</taxon>
        <taxon>Ditrichaceae</taxon>
        <taxon>Ceratodon</taxon>
    </lineage>
</organism>
<reference evidence="6" key="1">
    <citation type="submission" date="2020-06" db="EMBL/GenBank/DDBJ databases">
        <title>WGS assembly of Ceratodon purpureus strain R40.</title>
        <authorList>
            <person name="Carey S.B."/>
            <person name="Jenkins J."/>
            <person name="Shu S."/>
            <person name="Lovell J.T."/>
            <person name="Sreedasyam A."/>
            <person name="Maumus F."/>
            <person name="Tiley G.P."/>
            <person name="Fernandez-Pozo N."/>
            <person name="Barry K."/>
            <person name="Chen C."/>
            <person name="Wang M."/>
            <person name="Lipzen A."/>
            <person name="Daum C."/>
            <person name="Saski C.A."/>
            <person name="Payton A.C."/>
            <person name="Mcbreen J.C."/>
            <person name="Conrad R.E."/>
            <person name="Kollar L.M."/>
            <person name="Olsson S."/>
            <person name="Huttunen S."/>
            <person name="Landis J.B."/>
            <person name="Wickett N.J."/>
            <person name="Johnson M.G."/>
            <person name="Rensing S.A."/>
            <person name="Grimwood J."/>
            <person name="Schmutz J."/>
            <person name="Mcdaniel S.F."/>
        </authorList>
    </citation>
    <scope>NUCLEOTIDE SEQUENCE</scope>
    <source>
        <strain evidence="6">R40</strain>
    </source>
</reference>
<dbReference type="GO" id="GO:0005759">
    <property type="term" value="C:mitochondrial matrix"/>
    <property type="evidence" value="ECO:0007669"/>
    <property type="project" value="UniProtKB-SubCell"/>
</dbReference>
<keyword evidence="2" id="KW-0496">Mitochondrion</keyword>
<comment type="caution">
    <text evidence="6">The sequence shown here is derived from an EMBL/GenBank/DDBJ whole genome shotgun (WGS) entry which is preliminary data.</text>
</comment>
<dbReference type="AlphaFoldDB" id="A0A8T0JBF4"/>
<evidence type="ECO:0000256" key="3">
    <source>
        <dbReference type="ARBA" id="ARBA00023186"/>
    </source>
</evidence>
<dbReference type="OrthoDB" id="273010at2759"/>
<evidence type="ECO:0000313" key="7">
    <source>
        <dbReference type="Proteomes" id="UP000822688"/>
    </source>
</evidence>
<evidence type="ECO:0000313" key="6">
    <source>
        <dbReference type="EMBL" id="KAG0592805.1"/>
    </source>
</evidence>
<dbReference type="PANTHER" id="PTHR13675:SF1">
    <property type="entry name" value="SUCCINATE DEHYDROGENASE ASSEMBLY FACTOR 1, MITOCHONDRIAL"/>
    <property type="match status" value="1"/>
</dbReference>
<dbReference type="InterPro" id="IPR045295">
    <property type="entry name" value="Complex1_LYR_SDHAF1_LYRM8"/>
</dbReference>
<comment type="subcellular location">
    <subcellularLocation>
        <location evidence="1">Mitochondrion matrix</location>
    </subcellularLocation>
</comment>
<evidence type="ECO:0000256" key="2">
    <source>
        <dbReference type="ARBA" id="ARBA00023128"/>
    </source>
</evidence>
<protein>
    <recommendedName>
        <fullName evidence="5">Complex 1 LYR protein domain-containing protein</fullName>
    </recommendedName>
</protein>
<name>A0A8T0JBF4_CERPU</name>
<dbReference type="CDD" id="cd20268">
    <property type="entry name" value="Complex1_LYR_SDHAF1_LYRM8"/>
    <property type="match status" value="1"/>
</dbReference>
<gene>
    <name evidence="6" type="ORF">KC19_1G282200</name>
</gene>
<accession>A0A8T0JBF4</accession>
<dbReference type="GO" id="GO:0034553">
    <property type="term" value="P:mitochondrial respiratory chain complex II assembly"/>
    <property type="evidence" value="ECO:0007669"/>
    <property type="project" value="InterPro"/>
</dbReference>